<dbReference type="UniPathway" id="UPA00002">
    <property type="reaction ID" value="UER00468"/>
</dbReference>
<dbReference type="CDD" id="cd00959">
    <property type="entry name" value="DeoC"/>
    <property type="match status" value="1"/>
</dbReference>
<comment type="pathway">
    <text evidence="7">Carbohydrate degradation; 2-deoxy-D-ribose 1-phosphate degradation; D-glyceraldehyde 3-phosphate and acetaldehyde from 2-deoxy-alpha-D-ribose 1-phosphate: step 2/2.</text>
</comment>
<dbReference type="HAMAP" id="MF_00114">
    <property type="entry name" value="DeoC_type1"/>
    <property type="match status" value="1"/>
</dbReference>
<evidence type="ECO:0000313" key="8">
    <source>
        <dbReference type="EMBL" id="KAA9301772.1"/>
    </source>
</evidence>
<proteinExistence type="inferred from homology"/>
<comment type="function">
    <text evidence="6 7">Catalyzes a reversible aldol reaction between acetaldehyde and D-glyceraldehyde 3-phosphate to generate 2-deoxy-D-ribose 5-phosphate.</text>
</comment>
<evidence type="ECO:0000256" key="1">
    <source>
        <dbReference type="ARBA" id="ARBA00010936"/>
    </source>
</evidence>
<feature type="active site" description="Proton donor/acceptor" evidence="7">
    <location>
        <position position="95"/>
    </location>
</feature>
<dbReference type="InterPro" id="IPR002915">
    <property type="entry name" value="DeoC/FbaB/LacD_aldolase"/>
</dbReference>
<dbReference type="PIRSF" id="PIRSF001357">
    <property type="entry name" value="DeoC"/>
    <property type="match status" value="1"/>
</dbReference>
<dbReference type="GO" id="GO:0009264">
    <property type="term" value="P:deoxyribonucleotide catabolic process"/>
    <property type="evidence" value="ECO:0007669"/>
    <property type="project" value="UniProtKB-UniRule"/>
</dbReference>
<feature type="active site" description="Proton donor/acceptor" evidence="7">
    <location>
        <position position="188"/>
    </location>
</feature>
<evidence type="ECO:0000256" key="7">
    <source>
        <dbReference type="HAMAP-Rule" id="MF_00114"/>
    </source>
</evidence>
<dbReference type="GO" id="GO:0005737">
    <property type="term" value="C:cytoplasm"/>
    <property type="evidence" value="ECO:0007669"/>
    <property type="project" value="UniProtKB-SubCell"/>
</dbReference>
<comment type="catalytic activity">
    <reaction evidence="5 7">
        <text>2-deoxy-D-ribose 5-phosphate = D-glyceraldehyde 3-phosphate + acetaldehyde</text>
        <dbReference type="Rhea" id="RHEA:12821"/>
        <dbReference type="ChEBI" id="CHEBI:15343"/>
        <dbReference type="ChEBI" id="CHEBI:59776"/>
        <dbReference type="ChEBI" id="CHEBI:62877"/>
        <dbReference type="EC" id="4.1.2.4"/>
    </reaction>
</comment>
<dbReference type="InterPro" id="IPR028581">
    <property type="entry name" value="DeoC_typeI"/>
</dbReference>
<dbReference type="GO" id="GO:0006018">
    <property type="term" value="P:2-deoxyribose 1-phosphate catabolic process"/>
    <property type="evidence" value="ECO:0007669"/>
    <property type="project" value="UniProtKB-UniRule"/>
</dbReference>
<dbReference type="OrthoDB" id="9778711at2"/>
<evidence type="ECO:0000256" key="3">
    <source>
        <dbReference type="ARBA" id="ARBA00023239"/>
    </source>
</evidence>
<evidence type="ECO:0000256" key="6">
    <source>
        <dbReference type="ARBA" id="ARBA00056337"/>
    </source>
</evidence>
<reference evidence="8 9" key="1">
    <citation type="submission" date="2019-09" db="EMBL/GenBank/DDBJ databases">
        <title>Draft genome sequence assemblies of isolates from the urinary tract.</title>
        <authorList>
            <person name="Mores C.R."/>
            <person name="Putonti C."/>
            <person name="Wolfe A.J."/>
        </authorList>
    </citation>
    <scope>NUCLEOTIDE SEQUENCE [LARGE SCALE GENOMIC DNA]</scope>
    <source>
        <strain evidence="8 9">UMB623</strain>
    </source>
</reference>
<sequence>MAEYTLDQLCRLIDHTNLKAYADSEAIKALCEEAKSYHFKMVAINQTQTKLCAEVLSGTDIHVGAAIAFPLGQTTIAAKCFETKDAIANGADEIDYVINITELKDKNYAYIQEEMEAIVDICREAQVISKVIFENCYLTKDEIRKVAEIAREVKPDFIKTSTGFGTSGARVEDVRLMKEIVGDTVKVKAAGGIRDADSFLEMIAAGAERIGCSSGIHIIDELKDRLEREKIDKIEI</sequence>
<evidence type="ECO:0000256" key="4">
    <source>
        <dbReference type="ARBA" id="ARBA00023270"/>
    </source>
</evidence>
<comment type="similarity">
    <text evidence="1 7">Belongs to the DeoC/FbaB aldolase family. DeoC type 1 subfamily.</text>
</comment>
<dbReference type="EC" id="4.1.2.4" evidence="7"/>
<evidence type="ECO:0000256" key="2">
    <source>
        <dbReference type="ARBA" id="ARBA00022490"/>
    </source>
</evidence>
<dbReference type="SUPFAM" id="SSF51569">
    <property type="entry name" value="Aldolase"/>
    <property type="match status" value="1"/>
</dbReference>
<dbReference type="Pfam" id="PF01791">
    <property type="entry name" value="DeoC"/>
    <property type="match status" value="1"/>
</dbReference>
<keyword evidence="3 7" id="KW-0456">Lyase</keyword>
<keyword evidence="2 7" id="KW-0963">Cytoplasm</keyword>
<evidence type="ECO:0000256" key="5">
    <source>
        <dbReference type="ARBA" id="ARBA00048791"/>
    </source>
</evidence>
<dbReference type="GO" id="GO:0004139">
    <property type="term" value="F:deoxyribose-phosphate aldolase activity"/>
    <property type="evidence" value="ECO:0007669"/>
    <property type="project" value="UniProtKB-UniRule"/>
</dbReference>
<comment type="caution">
    <text evidence="8">The sequence shown here is derived from an EMBL/GenBank/DDBJ whole genome shotgun (WGS) entry which is preliminary data.</text>
</comment>
<dbReference type="SMART" id="SM01133">
    <property type="entry name" value="DeoC"/>
    <property type="match status" value="1"/>
</dbReference>
<gene>
    <name evidence="7 8" type="primary">deoC</name>
    <name evidence="8" type="ORF">F6I03_00780</name>
</gene>
<protein>
    <recommendedName>
        <fullName evidence="7">Deoxyribose-phosphate aldolase</fullName>
        <shortName evidence="7">DERA</shortName>
        <ecNumber evidence="7">4.1.2.4</ecNumber>
    </recommendedName>
    <alternativeName>
        <fullName evidence="7">2-deoxy-D-ribose 5-phosphate aldolase</fullName>
    </alternativeName>
    <alternativeName>
        <fullName evidence="7">Phosphodeoxyriboaldolase</fullName>
        <shortName evidence="7">Deoxyriboaldolase</shortName>
    </alternativeName>
</protein>
<dbReference type="RefSeq" id="WP_070430922.1">
    <property type="nucleotide sequence ID" value="NZ_VYWO01000001.1"/>
</dbReference>
<dbReference type="Gene3D" id="3.20.20.70">
    <property type="entry name" value="Aldolase class I"/>
    <property type="match status" value="1"/>
</dbReference>
<feature type="active site" description="Schiff-base intermediate with acetaldehyde" evidence="7">
    <location>
        <position position="159"/>
    </location>
</feature>
<dbReference type="InterPro" id="IPR013785">
    <property type="entry name" value="Aldolase_TIM"/>
</dbReference>
<evidence type="ECO:0000313" key="9">
    <source>
        <dbReference type="Proteomes" id="UP000327148"/>
    </source>
</evidence>
<organism evidence="8 9">
    <name type="scientific">Aerococcus sanguinicola</name>
    <dbReference type="NCBI Taxonomy" id="119206"/>
    <lineage>
        <taxon>Bacteria</taxon>
        <taxon>Bacillati</taxon>
        <taxon>Bacillota</taxon>
        <taxon>Bacilli</taxon>
        <taxon>Lactobacillales</taxon>
        <taxon>Aerococcaceae</taxon>
        <taxon>Aerococcus</taxon>
    </lineage>
</organism>
<dbReference type="AlphaFoldDB" id="A0A5N1GLV6"/>
<accession>A0A5N1GLV6</accession>
<dbReference type="InterPro" id="IPR011343">
    <property type="entry name" value="DeoC"/>
</dbReference>
<keyword evidence="4 7" id="KW-0704">Schiff base</keyword>
<dbReference type="Proteomes" id="UP000327148">
    <property type="component" value="Unassembled WGS sequence"/>
</dbReference>
<dbReference type="PANTHER" id="PTHR10889:SF1">
    <property type="entry name" value="DEOXYRIBOSE-PHOSPHATE ALDOLASE"/>
    <property type="match status" value="1"/>
</dbReference>
<dbReference type="FunFam" id="3.20.20.70:FF:000044">
    <property type="entry name" value="Deoxyribose-phosphate aldolase"/>
    <property type="match status" value="1"/>
</dbReference>
<dbReference type="PANTHER" id="PTHR10889">
    <property type="entry name" value="DEOXYRIBOSE-PHOSPHATE ALDOLASE"/>
    <property type="match status" value="1"/>
</dbReference>
<dbReference type="GO" id="GO:0016052">
    <property type="term" value="P:carbohydrate catabolic process"/>
    <property type="evidence" value="ECO:0007669"/>
    <property type="project" value="TreeGrafter"/>
</dbReference>
<dbReference type="NCBIfam" id="TIGR00126">
    <property type="entry name" value="deoC"/>
    <property type="match status" value="1"/>
</dbReference>
<comment type="subcellular location">
    <subcellularLocation>
        <location evidence="7">Cytoplasm</location>
    </subcellularLocation>
</comment>
<dbReference type="EMBL" id="VYWO01000001">
    <property type="protein sequence ID" value="KAA9301772.1"/>
    <property type="molecule type" value="Genomic_DNA"/>
</dbReference>
<name>A0A5N1GLV6_9LACT</name>